<dbReference type="STRING" id="1715691.TA5113_02765"/>
<dbReference type="RefSeq" id="WP_058314338.1">
    <property type="nucleotide sequence ID" value="NZ_CYTO01000024.1"/>
</dbReference>
<dbReference type="Proteomes" id="UP000051184">
    <property type="component" value="Unassembled WGS sequence"/>
</dbReference>
<reference evidence="3" key="1">
    <citation type="submission" date="2015-09" db="EMBL/GenBank/DDBJ databases">
        <authorList>
            <person name="Rodrigo-Torres Lidia"/>
            <person name="Arahal R.David."/>
        </authorList>
    </citation>
    <scope>NUCLEOTIDE SEQUENCE [LARGE SCALE GENOMIC DNA]</scope>
    <source>
        <strain evidence="3">CECT 5114</strain>
    </source>
</reference>
<gene>
    <name evidence="2" type="ORF">TA5114_01166</name>
</gene>
<proteinExistence type="predicted"/>
<evidence type="ECO:0000313" key="3">
    <source>
        <dbReference type="Proteomes" id="UP000051184"/>
    </source>
</evidence>
<evidence type="ECO:0000313" key="2">
    <source>
        <dbReference type="EMBL" id="CUK25368.1"/>
    </source>
</evidence>
<name>A0A0N7MBG8_9RHOB</name>
<organism evidence="2 3">
    <name type="scientific">Cognatishimia activa</name>
    <dbReference type="NCBI Taxonomy" id="1715691"/>
    <lineage>
        <taxon>Bacteria</taxon>
        <taxon>Pseudomonadati</taxon>
        <taxon>Pseudomonadota</taxon>
        <taxon>Alphaproteobacteria</taxon>
        <taxon>Rhodobacterales</taxon>
        <taxon>Paracoccaceae</taxon>
        <taxon>Cognatishimia</taxon>
    </lineage>
</organism>
<keyword evidence="1" id="KW-1133">Transmembrane helix</keyword>
<dbReference type="EMBL" id="CYUE01000012">
    <property type="protein sequence ID" value="CUK25368.1"/>
    <property type="molecule type" value="Genomic_DNA"/>
</dbReference>
<keyword evidence="1" id="KW-0812">Transmembrane</keyword>
<evidence type="ECO:0000256" key="1">
    <source>
        <dbReference type="SAM" id="Phobius"/>
    </source>
</evidence>
<feature type="transmembrane region" description="Helical" evidence="1">
    <location>
        <begin position="26"/>
        <end position="45"/>
    </location>
</feature>
<keyword evidence="1" id="KW-0472">Membrane</keyword>
<sequence length="128" mass="14732">MKFILRKILPEKHYINFEIWLIEHPGAFHSAFWLTFAILIFYFAFRPQPYVFRGYIRAEVMSIHDGTSDNGFSAIARVKLPDGSFALTSTRSITLASDAVETVCLETRELQNGVQRYLWVAQIKCAPD</sequence>
<accession>A0A0N7MBG8</accession>
<protein>
    <submittedName>
        <fullName evidence="2">Uncharacterized protein</fullName>
    </submittedName>
</protein>
<keyword evidence="3" id="KW-1185">Reference proteome</keyword>
<dbReference type="OrthoDB" id="9934967at2"/>
<dbReference type="AlphaFoldDB" id="A0A0N7MBG8"/>